<evidence type="ECO:0000256" key="1">
    <source>
        <dbReference type="ARBA" id="ARBA00001933"/>
    </source>
</evidence>
<evidence type="ECO:0008006" key="6">
    <source>
        <dbReference type="Google" id="ProtNLM"/>
    </source>
</evidence>
<evidence type="ECO:0000256" key="2">
    <source>
        <dbReference type="ARBA" id="ARBA00022898"/>
    </source>
</evidence>
<dbReference type="AlphaFoldDB" id="A0A1L9STA0"/>
<comment type="similarity">
    <text evidence="3">Belongs to the trans-sulfuration enzymes family.</text>
</comment>
<sequence>MPPITTPFGHAVPPVRPHAVTVHMPSWSDVERLSADPPSVIAEFTNAYPRMKPHRLIASLTEKTLQYLQLDTSSAAFVFGSLQSARQCIEYATDRRRDDGGGAKKPVPAGEIGIRAVRAKDVFFLVVFPVESVSVVAGFFSHVGVGVSSRFAEANLGHLDRLEEVELTEEATEGAFSSPAHGELKERIVYHLNRSPLNDSPRPSVEDVFLFPTGMGAICKSHLYLLQHRPGVNVIFGMVFANTITAFEDIGQGCKLFGKADDADLIALEAFLHEEQSHGRTVQAIWTEFPGNPLLAAPDLTKLHALARRYSTLLVVDDTVGSFANVDVLPCADLVITSLTKSFNGYADAMGGSVVLNPASPHYHALKPLYEREYVPEMYVTDAQTIAANSQDYLVRTTTMNANTLALVQYLQTCAEDPTSPVEKVFHPSLNASGKYYAEYMRRPVQGEEFRPGYGGLFSVELRDLPSTIAFYEGLNVHKGPHLGLPVTLEMAYTQVLFGKKLDWAAEQGLKPTQIRIAVGLEERELLLDTFRTAVAASR</sequence>
<dbReference type="GO" id="GO:0019346">
    <property type="term" value="P:transsulfuration"/>
    <property type="evidence" value="ECO:0007669"/>
    <property type="project" value="InterPro"/>
</dbReference>
<dbReference type="Gene3D" id="3.90.1150.10">
    <property type="entry name" value="Aspartate Aminotransferase, domain 1"/>
    <property type="match status" value="1"/>
</dbReference>
<dbReference type="InterPro" id="IPR051750">
    <property type="entry name" value="Trans-sulfuration_enzymes"/>
</dbReference>
<dbReference type="OrthoDB" id="10047078at2759"/>
<dbReference type="GeneID" id="34610164"/>
<dbReference type="GO" id="GO:0030170">
    <property type="term" value="F:pyridoxal phosphate binding"/>
    <property type="evidence" value="ECO:0007669"/>
    <property type="project" value="InterPro"/>
</dbReference>
<evidence type="ECO:0000256" key="3">
    <source>
        <dbReference type="RuleBase" id="RU362118"/>
    </source>
</evidence>
<dbReference type="PANTHER" id="PTHR42699">
    <property type="match status" value="1"/>
</dbReference>
<gene>
    <name evidence="4" type="ORF">ASPZODRAFT_13508</name>
</gene>
<dbReference type="Gene3D" id="3.40.640.10">
    <property type="entry name" value="Type I PLP-dependent aspartate aminotransferase-like (Major domain)"/>
    <property type="match status" value="1"/>
</dbReference>
<dbReference type="PANTHER" id="PTHR42699:SF1">
    <property type="entry name" value="CYSTATHIONINE GAMMA-SYNTHASE-RELATED"/>
    <property type="match status" value="1"/>
</dbReference>
<dbReference type="InterPro" id="IPR015421">
    <property type="entry name" value="PyrdxlP-dep_Trfase_major"/>
</dbReference>
<dbReference type="Proteomes" id="UP000184188">
    <property type="component" value="Unassembled WGS sequence"/>
</dbReference>
<dbReference type="EMBL" id="KV878337">
    <property type="protein sequence ID" value="OJJ50428.1"/>
    <property type="molecule type" value="Genomic_DNA"/>
</dbReference>
<dbReference type="VEuPathDB" id="FungiDB:ASPZODRAFT_13508"/>
<dbReference type="InterPro" id="IPR015424">
    <property type="entry name" value="PyrdxlP-dep_Trfase"/>
</dbReference>
<evidence type="ECO:0000313" key="5">
    <source>
        <dbReference type="Proteomes" id="UP000184188"/>
    </source>
</evidence>
<dbReference type="Pfam" id="PF01053">
    <property type="entry name" value="Cys_Met_Meta_PP"/>
    <property type="match status" value="1"/>
</dbReference>
<name>A0A1L9STA0_9EURO</name>
<evidence type="ECO:0000313" key="4">
    <source>
        <dbReference type="EMBL" id="OJJ50428.1"/>
    </source>
</evidence>
<comment type="cofactor">
    <cofactor evidence="1 3">
        <name>pyridoxal 5'-phosphate</name>
        <dbReference type="ChEBI" id="CHEBI:597326"/>
    </cofactor>
</comment>
<dbReference type="GO" id="GO:0003962">
    <property type="term" value="F:cystathionine gamma-synthase activity"/>
    <property type="evidence" value="ECO:0007669"/>
    <property type="project" value="TreeGrafter"/>
</dbReference>
<proteinExistence type="inferred from homology"/>
<dbReference type="STRING" id="1073090.A0A1L9STA0"/>
<protein>
    <recommendedName>
        <fullName evidence="6">Cystathionine gamma-synthase</fullName>
    </recommendedName>
</protein>
<reference evidence="5" key="1">
    <citation type="journal article" date="2017" name="Genome Biol.">
        <title>Comparative genomics reveals high biological diversity and specific adaptations in the industrially and medically important fungal genus Aspergillus.</title>
        <authorList>
            <person name="de Vries R.P."/>
            <person name="Riley R."/>
            <person name="Wiebenga A."/>
            <person name="Aguilar-Osorio G."/>
            <person name="Amillis S."/>
            <person name="Uchima C.A."/>
            <person name="Anderluh G."/>
            <person name="Asadollahi M."/>
            <person name="Askin M."/>
            <person name="Barry K."/>
            <person name="Battaglia E."/>
            <person name="Bayram O."/>
            <person name="Benocci T."/>
            <person name="Braus-Stromeyer S.A."/>
            <person name="Caldana C."/>
            <person name="Canovas D."/>
            <person name="Cerqueira G.C."/>
            <person name="Chen F."/>
            <person name="Chen W."/>
            <person name="Choi C."/>
            <person name="Clum A."/>
            <person name="Dos Santos R.A."/>
            <person name="Damasio A.R."/>
            <person name="Diallinas G."/>
            <person name="Emri T."/>
            <person name="Fekete E."/>
            <person name="Flipphi M."/>
            <person name="Freyberg S."/>
            <person name="Gallo A."/>
            <person name="Gournas C."/>
            <person name="Habgood R."/>
            <person name="Hainaut M."/>
            <person name="Harispe M.L."/>
            <person name="Henrissat B."/>
            <person name="Hilden K.S."/>
            <person name="Hope R."/>
            <person name="Hossain A."/>
            <person name="Karabika E."/>
            <person name="Karaffa L."/>
            <person name="Karanyi Z."/>
            <person name="Krasevec N."/>
            <person name="Kuo A."/>
            <person name="Kusch H."/>
            <person name="LaButti K."/>
            <person name="Lagendijk E.L."/>
            <person name="Lapidus A."/>
            <person name="Levasseur A."/>
            <person name="Lindquist E."/>
            <person name="Lipzen A."/>
            <person name="Logrieco A.F."/>
            <person name="MacCabe A."/>
            <person name="Maekelae M.R."/>
            <person name="Malavazi I."/>
            <person name="Melin P."/>
            <person name="Meyer V."/>
            <person name="Mielnichuk N."/>
            <person name="Miskei M."/>
            <person name="Molnar A.P."/>
            <person name="Mule G."/>
            <person name="Ngan C.Y."/>
            <person name="Orejas M."/>
            <person name="Orosz E."/>
            <person name="Ouedraogo J.P."/>
            <person name="Overkamp K.M."/>
            <person name="Park H.-S."/>
            <person name="Perrone G."/>
            <person name="Piumi F."/>
            <person name="Punt P.J."/>
            <person name="Ram A.F."/>
            <person name="Ramon A."/>
            <person name="Rauscher S."/>
            <person name="Record E."/>
            <person name="Riano-Pachon D.M."/>
            <person name="Robert V."/>
            <person name="Roehrig J."/>
            <person name="Ruller R."/>
            <person name="Salamov A."/>
            <person name="Salih N.S."/>
            <person name="Samson R.A."/>
            <person name="Sandor E."/>
            <person name="Sanguinetti M."/>
            <person name="Schuetze T."/>
            <person name="Sepcic K."/>
            <person name="Shelest E."/>
            <person name="Sherlock G."/>
            <person name="Sophianopoulou V."/>
            <person name="Squina F.M."/>
            <person name="Sun H."/>
            <person name="Susca A."/>
            <person name="Todd R.B."/>
            <person name="Tsang A."/>
            <person name="Unkles S.E."/>
            <person name="van de Wiele N."/>
            <person name="van Rossen-Uffink D."/>
            <person name="Oliveira J.V."/>
            <person name="Vesth T.C."/>
            <person name="Visser J."/>
            <person name="Yu J.-H."/>
            <person name="Zhou M."/>
            <person name="Andersen M.R."/>
            <person name="Archer D.B."/>
            <person name="Baker S.E."/>
            <person name="Benoit I."/>
            <person name="Brakhage A.A."/>
            <person name="Braus G.H."/>
            <person name="Fischer R."/>
            <person name="Frisvad J.C."/>
            <person name="Goldman G.H."/>
            <person name="Houbraken J."/>
            <person name="Oakley B."/>
            <person name="Pocsi I."/>
            <person name="Scazzocchio C."/>
            <person name="Seiboth B."/>
            <person name="vanKuyk P.A."/>
            <person name="Wortman J."/>
            <person name="Dyer P.S."/>
            <person name="Grigoriev I.V."/>
        </authorList>
    </citation>
    <scope>NUCLEOTIDE SEQUENCE [LARGE SCALE GENOMIC DNA]</scope>
    <source>
        <strain evidence="5">CBS 506.65</strain>
    </source>
</reference>
<keyword evidence="2 3" id="KW-0663">Pyridoxal phosphate</keyword>
<organism evidence="4 5">
    <name type="scientific">Penicilliopsis zonata CBS 506.65</name>
    <dbReference type="NCBI Taxonomy" id="1073090"/>
    <lineage>
        <taxon>Eukaryota</taxon>
        <taxon>Fungi</taxon>
        <taxon>Dikarya</taxon>
        <taxon>Ascomycota</taxon>
        <taxon>Pezizomycotina</taxon>
        <taxon>Eurotiomycetes</taxon>
        <taxon>Eurotiomycetidae</taxon>
        <taxon>Eurotiales</taxon>
        <taxon>Aspergillaceae</taxon>
        <taxon>Penicilliopsis</taxon>
    </lineage>
</organism>
<dbReference type="InterPro" id="IPR015422">
    <property type="entry name" value="PyrdxlP-dep_Trfase_small"/>
</dbReference>
<dbReference type="InterPro" id="IPR000277">
    <property type="entry name" value="Cys/Met-Metab_PyrdxlP-dep_enz"/>
</dbReference>
<keyword evidence="5" id="KW-1185">Reference proteome</keyword>
<accession>A0A1L9STA0</accession>
<dbReference type="RefSeq" id="XP_022584938.1">
    <property type="nucleotide sequence ID" value="XM_022723699.1"/>
</dbReference>
<dbReference type="SUPFAM" id="SSF53383">
    <property type="entry name" value="PLP-dependent transferases"/>
    <property type="match status" value="1"/>
</dbReference>